<organism evidence="1 2">
    <name type="scientific">Thiorhodovibrio winogradskyi</name>
    <dbReference type="NCBI Taxonomy" id="77007"/>
    <lineage>
        <taxon>Bacteria</taxon>
        <taxon>Pseudomonadati</taxon>
        <taxon>Pseudomonadota</taxon>
        <taxon>Gammaproteobacteria</taxon>
        <taxon>Chromatiales</taxon>
        <taxon>Chromatiaceae</taxon>
        <taxon>Thiorhodovibrio</taxon>
    </lineage>
</organism>
<dbReference type="EMBL" id="CP121472">
    <property type="protein sequence ID" value="WPL16998.1"/>
    <property type="molecule type" value="Genomic_DNA"/>
</dbReference>
<accession>A0ABZ0S8P8</accession>
<keyword evidence="2" id="KW-1185">Reference proteome</keyword>
<gene>
    <name evidence="1" type="ORF">Thiowin_01982</name>
</gene>
<protein>
    <submittedName>
        <fullName evidence="1">Uncharacterized protein</fullName>
    </submittedName>
</protein>
<dbReference type="Proteomes" id="UP001432180">
    <property type="component" value="Chromosome"/>
</dbReference>
<proteinExistence type="predicted"/>
<evidence type="ECO:0000313" key="2">
    <source>
        <dbReference type="Proteomes" id="UP001432180"/>
    </source>
</evidence>
<name>A0ABZ0S8P8_9GAMM</name>
<evidence type="ECO:0000313" key="1">
    <source>
        <dbReference type="EMBL" id="WPL16998.1"/>
    </source>
</evidence>
<sequence>MKKLKYSIIAMVTRVSRNLALNTEIFIMARLCLVAEEHLAGKQPPLRLLDMLARHHQVHFMLHPSPNLWPAPPRDASA</sequence>
<reference evidence="1 2" key="1">
    <citation type="journal article" date="2023" name="Microorganisms">
        <title>Thiorhodovibrio frisius and Trv. litoralis spp. nov., Two Novel Members from a Clade of Fastidious Purple Sulfur Bacteria That Exhibit Unique Red-Shifted Light-Harvesting Capabilities.</title>
        <authorList>
            <person name="Methner A."/>
            <person name="Kuzyk S.B."/>
            <person name="Petersen J."/>
            <person name="Bauer S."/>
            <person name="Brinkmann H."/>
            <person name="Sichau K."/>
            <person name="Wanner G."/>
            <person name="Wolf J."/>
            <person name="Neumann-Schaal M."/>
            <person name="Henke P."/>
            <person name="Tank M."/>
            <person name="Sproer C."/>
            <person name="Bunk B."/>
            <person name="Overmann J."/>
        </authorList>
    </citation>
    <scope>NUCLEOTIDE SEQUENCE [LARGE SCALE GENOMIC DNA]</scope>
    <source>
        <strain evidence="1 2">DSM 6702</strain>
    </source>
</reference>